<accession>A0AA87B634</accession>
<dbReference type="EMBL" id="ACRO01000047">
    <property type="protein sequence ID" value="EGF86058.1"/>
    <property type="molecule type" value="Genomic_DNA"/>
</dbReference>
<proteinExistence type="predicted"/>
<comment type="caution">
    <text evidence="1">The sequence shown here is derived from an EMBL/GenBank/DDBJ whole genome shotgun (WGS) entry which is preliminary data.</text>
</comment>
<evidence type="ECO:0000313" key="1">
    <source>
        <dbReference type="EMBL" id="EGF86058.1"/>
    </source>
</evidence>
<name>A0AA87B634_9BACL</name>
<dbReference type="RefSeq" id="WP_003148041.1">
    <property type="nucleotide sequence ID" value="NZ_GL883586.1"/>
</dbReference>
<gene>
    <name evidence="1" type="ORF">HMPREF0428_01860</name>
</gene>
<sequence length="52" mass="6057">MVKKEEIINNKKTLKSETVVTDGKNYSSIKNTPNSIELRVEKIRRSENEIHN</sequence>
<dbReference type="Proteomes" id="UP000004773">
    <property type="component" value="Unassembled WGS sequence"/>
</dbReference>
<reference evidence="1 2" key="1">
    <citation type="submission" date="2011-03" db="EMBL/GenBank/DDBJ databases">
        <title>The Genome Sequence of Gemella haemolysans M341.</title>
        <authorList>
            <consortium name="The Broad Institute Genome Sequencing Platform"/>
            <consortium name="The Broad Institute Genome Sequencing Center for Infectious Disease"/>
            <person name="Earl A."/>
            <person name="Ward D."/>
            <person name="Feldgarden M."/>
            <person name="Gevers D."/>
            <person name="Sibley C.D."/>
            <person name="Field T.R."/>
            <person name="Grinwis M."/>
            <person name="Eshaghurshan C.S."/>
            <person name="Surette M.G."/>
            <person name="Young S.K."/>
            <person name="Zeng Q."/>
            <person name="Gargeya S."/>
            <person name="Fitzgerald M."/>
            <person name="Haas B."/>
            <person name="Abouelleil A."/>
            <person name="Alvarado L."/>
            <person name="Arachchi H.M."/>
            <person name="Berlin A."/>
            <person name="Brown A."/>
            <person name="Chapman S.B."/>
            <person name="Chen Z."/>
            <person name="Dunbar C."/>
            <person name="Freedman E."/>
            <person name="Gearin G."/>
            <person name="Gellesch M."/>
            <person name="Goldberg J."/>
            <person name="Griggs A."/>
            <person name="Gujja S."/>
            <person name="Heilman E.R."/>
            <person name="Heiman D."/>
            <person name="Howarth C."/>
            <person name="Larson L."/>
            <person name="Lui A."/>
            <person name="MacDonald P.J.P."/>
            <person name="Mehta T."/>
            <person name="Montmayeur A."/>
            <person name="Murphy C."/>
            <person name="Neiman D."/>
            <person name="Pearson M."/>
            <person name="Priest M."/>
            <person name="Roberts A."/>
            <person name="Saif S."/>
            <person name="Shea T."/>
            <person name="Shenoy N."/>
            <person name="Sisk P."/>
            <person name="Stolte C."/>
            <person name="Sykes S."/>
            <person name="White J."/>
            <person name="Yandava C."/>
            <person name="Wortman J."/>
            <person name="Nusbaum C."/>
            <person name="Birren B."/>
        </authorList>
    </citation>
    <scope>NUCLEOTIDE SEQUENCE [LARGE SCALE GENOMIC DNA]</scope>
    <source>
        <strain evidence="1 2">M341</strain>
    </source>
</reference>
<organism evidence="1 2">
    <name type="scientific">Gemella haemolysans M341</name>
    <dbReference type="NCBI Taxonomy" id="562981"/>
    <lineage>
        <taxon>Bacteria</taxon>
        <taxon>Bacillati</taxon>
        <taxon>Bacillota</taxon>
        <taxon>Bacilli</taxon>
        <taxon>Bacillales</taxon>
        <taxon>Gemellaceae</taxon>
        <taxon>Gemella</taxon>
    </lineage>
</organism>
<evidence type="ECO:0000313" key="2">
    <source>
        <dbReference type="Proteomes" id="UP000004773"/>
    </source>
</evidence>
<dbReference type="AlphaFoldDB" id="A0AA87B634"/>
<protein>
    <submittedName>
        <fullName evidence="1">Uncharacterized protein</fullName>
    </submittedName>
</protein>